<dbReference type="Proteomes" id="UP000323258">
    <property type="component" value="Unassembled WGS sequence"/>
</dbReference>
<comment type="caution">
    <text evidence="3">The sequence shown here is derived from an EMBL/GenBank/DDBJ whole genome shotgun (WGS) entry which is preliminary data.</text>
</comment>
<reference evidence="3 4" key="1">
    <citation type="submission" date="2019-08" db="EMBL/GenBank/DDBJ databases">
        <authorList>
            <person name="Seo Y.L."/>
        </authorList>
    </citation>
    <scope>NUCLEOTIDE SEQUENCE [LARGE SCALE GENOMIC DNA]</scope>
    <source>
        <strain evidence="3 4">MaA-C15</strain>
    </source>
</reference>
<dbReference type="PANTHER" id="PTHR22911">
    <property type="entry name" value="ACYL-MALONYL CONDENSING ENZYME-RELATED"/>
    <property type="match status" value="1"/>
</dbReference>
<feature type="transmembrane region" description="Helical" evidence="1">
    <location>
        <begin position="12"/>
        <end position="29"/>
    </location>
</feature>
<reference evidence="3 4" key="2">
    <citation type="submission" date="2019-09" db="EMBL/GenBank/DDBJ databases">
        <title>Mesorhizobium sp. MaA-C15 isolated from Microcystis aeruginosa.</title>
        <authorList>
            <person name="Jeong S.E."/>
            <person name="Jin H.M."/>
            <person name="Jeon C.O."/>
        </authorList>
    </citation>
    <scope>NUCLEOTIDE SEQUENCE [LARGE SCALE GENOMIC DNA]</scope>
    <source>
        <strain evidence="3 4">MaA-C15</strain>
    </source>
</reference>
<dbReference type="RefSeq" id="WP_148915637.1">
    <property type="nucleotide sequence ID" value="NZ_VSZS01000065.1"/>
</dbReference>
<feature type="domain" description="EamA" evidence="2">
    <location>
        <begin position="10"/>
        <end position="142"/>
    </location>
</feature>
<feature type="domain" description="EamA" evidence="2">
    <location>
        <begin position="152"/>
        <end position="276"/>
    </location>
</feature>
<keyword evidence="1" id="KW-0472">Membrane</keyword>
<feature type="transmembrane region" description="Helical" evidence="1">
    <location>
        <begin position="208"/>
        <end position="226"/>
    </location>
</feature>
<dbReference type="InterPro" id="IPR000620">
    <property type="entry name" value="EamA_dom"/>
</dbReference>
<gene>
    <name evidence="3" type="ORF">FY036_15350</name>
</gene>
<accession>A0A5D4GQ26</accession>
<proteinExistence type="predicted"/>
<feature type="transmembrane region" description="Helical" evidence="1">
    <location>
        <begin position="100"/>
        <end position="119"/>
    </location>
</feature>
<dbReference type="Pfam" id="PF00892">
    <property type="entry name" value="EamA"/>
    <property type="match status" value="2"/>
</dbReference>
<dbReference type="SUPFAM" id="SSF103481">
    <property type="entry name" value="Multidrug resistance efflux transporter EmrE"/>
    <property type="match status" value="2"/>
</dbReference>
<feature type="transmembrane region" description="Helical" evidence="1">
    <location>
        <begin position="126"/>
        <end position="143"/>
    </location>
</feature>
<keyword evidence="4" id="KW-1185">Reference proteome</keyword>
<evidence type="ECO:0000259" key="2">
    <source>
        <dbReference type="Pfam" id="PF00892"/>
    </source>
</evidence>
<dbReference type="PANTHER" id="PTHR22911:SF135">
    <property type="entry name" value="BLR4310 PROTEIN"/>
    <property type="match status" value="1"/>
</dbReference>
<dbReference type="OrthoDB" id="9810239at2"/>
<dbReference type="AlphaFoldDB" id="A0A5D4GQ26"/>
<dbReference type="EMBL" id="VSZS01000065">
    <property type="protein sequence ID" value="TYR30836.1"/>
    <property type="molecule type" value="Genomic_DNA"/>
</dbReference>
<feature type="transmembrane region" description="Helical" evidence="1">
    <location>
        <begin position="262"/>
        <end position="281"/>
    </location>
</feature>
<protein>
    <submittedName>
        <fullName evidence="3">EamA family transporter</fullName>
    </submittedName>
</protein>
<dbReference type="InterPro" id="IPR037185">
    <property type="entry name" value="EmrE-like"/>
</dbReference>
<feature type="transmembrane region" description="Helical" evidence="1">
    <location>
        <begin position="41"/>
        <end position="61"/>
    </location>
</feature>
<feature type="transmembrane region" description="Helical" evidence="1">
    <location>
        <begin position="149"/>
        <end position="170"/>
    </location>
</feature>
<feature type="transmembrane region" description="Helical" evidence="1">
    <location>
        <begin position="182"/>
        <end position="202"/>
    </location>
</feature>
<keyword evidence="1" id="KW-1133">Transmembrane helix</keyword>
<feature type="transmembrane region" description="Helical" evidence="1">
    <location>
        <begin position="238"/>
        <end position="256"/>
    </location>
</feature>
<keyword evidence="1" id="KW-0812">Transmembrane</keyword>
<evidence type="ECO:0000313" key="4">
    <source>
        <dbReference type="Proteomes" id="UP000323258"/>
    </source>
</evidence>
<sequence>MSAHHADHSKGLLLTAIGGLALTVDIPLIKLANGDVWSILFLRASSTLLAAIVIWLVWRAVARNAPPLVPGRAGLAVAALYSITSVCFMAAVFHTSTANLVFIVAFSTVFATALSWIFLKERPKPPTLAAMAVMIVAIGIIVQDGLSSGGWFGDLLALGAALSIAAAIVISRASGRDMGFTPLVAVVIPLLIGGAVVAQNGLNVEAPFWIVLDGLVIIPVAFFLLATGPKYISGPEVAMFYLLETVLAPIWVWLIFSETPTSQSLLGGLILISALLAHSLWQLHQGRKRRATLALRHAP</sequence>
<evidence type="ECO:0000313" key="3">
    <source>
        <dbReference type="EMBL" id="TYR30836.1"/>
    </source>
</evidence>
<evidence type="ECO:0000256" key="1">
    <source>
        <dbReference type="SAM" id="Phobius"/>
    </source>
</evidence>
<organism evidence="3 4">
    <name type="scientific">Neoaquamicrobium microcysteis</name>
    <dbReference type="NCBI Taxonomy" id="2682781"/>
    <lineage>
        <taxon>Bacteria</taxon>
        <taxon>Pseudomonadati</taxon>
        <taxon>Pseudomonadota</taxon>
        <taxon>Alphaproteobacteria</taxon>
        <taxon>Hyphomicrobiales</taxon>
        <taxon>Phyllobacteriaceae</taxon>
        <taxon>Neoaquamicrobium</taxon>
    </lineage>
</organism>
<dbReference type="GO" id="GO:0016020">
    <property type="term" value="C:membrane"/>
    <property type="evidence" value="ECO:0007669"/>
    <property type="project" value="InterPro"/>
</dbReference>
<feature type="transmembrane region" description="Helical" evidence="1">
    <location>
        <begin position="73"/>
        <end position="94"/>
    </location>
</feature>
<name>A0A5D4GQ26_9HYPH</name>